<keyword evidence="2" id="KW-0238">DNA-binding</keyword>
<proteinExistence type="predicted"/>
<evidence type="ECO:0000259" key="4">
    <source>
        <dbReference type="PROSITE" id="PS01124"/>
    </source>
</evidence>
<keyword evidence="3" id="KW-0804">Transcription</keyword>
<evidence type="ECO:0000256" key="3">
    <source>
        <dbReference type="ARBA" id="ARBA00023163"/>
    </source>
</evidence>
<name>A0A1H7K1R3_9SPHI</name>
<dbReference type="OrthoDB" id="9779074at2"/>
<gene>
    <name evidence="5" type="ORF">SAMN05421740_102753</name>
</gene>
<evidence type="ECO:0000256" key="2">
    <source>
        <dbReference type="ARBA" id="ARBA00023125"/>
    </source>
</evidence>
<dbReference type="RefSeq" id="WP_090604175.1">
    <property type="nucleotide sequence ID" value="NZ_FNZR01000002.1"/>
</dbReference>
<dbReference type="SUPFAM" id="SSF46689">
    <property type="entry name" value="Homeodomain-like"/>
    <property type="match status" value="1"/>
</dbReference>
<dbReference type="EMBL" id="FNZR01000002">
    <property type="protein sequence ID" value="SEK80749.1"/>
    <property type="molecule type" value="Genomic_DNA"/>
</dbReference>
<feature type="domain" description="HTH araC/xylS-type" evidence="4">
    <location>
        <begin position="228"/>
        <end position="329"/>
    </location>
</feature>
<dbReference type="Pfam" id="PF12833">
    <property type="entry name" value="HTH_18"/>
    <property type="match status" value="1"/>
</dbReference>
<dbReference type="InterPro" id="IPR050204">
    <property type="entry name" value="AraC_XylS_family_regulators"/>
</dbReference>
<dbReference type="Proteomes" id="UP000198916">
    <property type="component" value="Unassembled WGS sequence"/>
</dbReference>
<accession>A0A1H7K1R3</accession>
<organism evidence="5 6">
    <name type="scientific">Parapedobacter koreensis</name>
    <dbReference type="NCBI Taxonomy" id="332977"/>
    <lineage>
        <taxon>Bacteria</taxon>
        <taxon>Pseudomonadati</taxon>
        <taxon>Bacteroidota</taxon>
        <taxon>Sphingobacteriia</taxon>
        <taxon>Sphingobacteriales</taxon>
        <taxon>Sphingobacteriaceae</taxon>
        <taxon>Parapedobacter</taxon>
    </lineage>
</organism>
<dbReference type="InterPro" id="IPR018060">
    <property type="entry name" value="HTH_AraC"/>
</dbReference>
<dbReference type="GO" id="GO:0003700">
    <property type="term" value="F:DNA-binding transcription factor activity"/>
    <property type="evidence" value="ECO:0007669"/>
    <property type="project" value="InterPro"/>
</dbReference>
<dbReference type="Gene3D" id="1.10.10.60">
    <property type="entry name" value="Homeodomain-like"/>
    <property type="match status" value="1"/>
</dbReference>
<reference evidence="6" key="1">
    <citation type="submission" date="2016-10" db="EMBL/GenBank/DDBJ databases">
        <authorList>
            <person name="Varghese N."/>
            <person name="Submissions S."/>
        </authorList>
    </citation>
    <scope>NUCLEOTIDE SEQUENCE [LARGE SCALE GENOMIC DNA]</scope>
    <source>
        <strain evidence="6">Jip14</strain>
    </source>
</reference>
<sequence length="341" mass="37652">MATAFHIDFPFEVAETCFRAGEHPALCQHAIPLACTIIYRRLSGSAFTATRQYYINSLLTIDLMETTSTDTITLSISPKKKPVYVLSVVLDGHFHFGSPTRHWEASAPGAAYLARISGHAYPIQLPSGTGRLISIAIHTAQLAVIGEDFAELAALLAGNPLMDDYYSPSIQSDRLFMRRLIKLISPPSMQRRKAFNLHIQAHLQGVFSAFKGLLNGKGQTHYNRQKLDTIVAHIRQETSRHGQPPSLASVIDFACVSPEKLQQLFKAGLGTAPQDYLQALKMDAIKQALLCTDEPVYALAATFGYSDAAALNKPFKRRFGLSPQQLRQQRGTCPFPDQNPK</sequence>
<dbReference type="InterPro" id="IPR018062">
    <property type="entry name" value="HTH_AraC-typ_CS"/>
</dbReference>
<dbReference type="InterPro" id="IPR009057">
    <property type="entry name" value="Homeodomain-like_sf"/>
</dbReference>
<dbReference type="PANTHER" id="PTHR46796:SF6">
    <property type="entry name" value="ARAC SUBFAMILY"/>
    <property type="match status" value="1"/>
</dbReference>
<dbReference type="AlphaFoldDB" id="A0A1H7K1R3"/>
<dbReference type="SMART" id="SM00342">
    <property type="entry name" value="HTH_ARAC"/>
    <property type="match status" value="1"/>
</dbReference>
<dbReference type="PANTHER" id="PTHR46796">
    <property type="entry name" value="HTH-TYPE TRANSCRIPTIONAL ACTIVATOR RHAS-RELATED"/>
    <property type="match status" value="1"/>
</dbReference>
<dbReference type="PROSITE" id="PS00041">
    <property type="entry name" value="HTH_ARAC_FAMILY_1"/>
    <property type="match status" value="1"/>
</dbReference>
<evidence type="ECO:0000313" key="6">
    <source>
        <dbReference type="Proteomes" id="UP000198916"/>
    </source>
</evidence>
<evidence type="ECO:0000313" key="5">
    <source>
        <dbReference type="EMBL" id="SEK80749.1"/>
    </source>
</evidence>
<keyword evidence="1" id="KW-0805">Transcription regulation</keyword>
<dbReference type="GO" id="GO:0043565">
    <property type="term" value="F:sequence-specific DNA binding"/>
    <property type="evidence" value="ECO:0007669"/>
    <property type="project" value="InterPro"/>
</dbReference>
<dbReference type="STRING" id="332977.SAMN05421740_102753"/>
<protein>
    <submittedName>
        <fullName evidence="5">Helix-turn-helix domain-containing protein</fullName>
    </submittedName>
</protein>
<evidence type="ECO:0000256" key="1">
    <source>
        <dbReference type="ARBA" id="ARBA00023015"/>
    </source>
</evidence>
<dbReference type="PROSITE" id="PS01124">
    <property type="entry name" value="HTH_ARAC_FAMILY_2"/>
    <property type="match status" value="1"/>
</dbReference>
<keyword evidence="6" id="KW-1185">Reference proteome</keyword>